<keyword evidence="2" id="KW-1185">Reference proteome</keyword>
<dbReference type="Proteomes" id="UP001060336">
    <property type="component" value="Chromosome"/>
</dbReference>
<proteinExistence type="predicted"/>
<accession>A0A9J7AX60</accession>
<dbReference type="InterPro" id="IPR009922">
    <property type="entry name" value="DUF1457"/>
</dbReference>
<dbReference type="KEGG" id="naci:NUH88_06700"/>
<gene>
    <name evidence="1" type="ORF">NUH88_06700</name>
</gene>
<dbReference type="Pfam" id="PF07310">
    <property type="entry name" value="PAS_5"/>
    <property type="match status" value="1"/>
</dbReference>
<name>A0A9J7AX60_9PROT</name>
<evidence type="ECO:0000313" key="1">
    <source>
        <dbReference type="EMBL" id="UUX51378.1"/>
    </source>
</evidence>
<sequence length="181" mass="20555">MSNGDKNSTDTILDGSELTHPEHRALFEHWMAHRRGDLVPLRSSFDPLAFHRSMPRMAIIERGGSADSPSFRYRLAGTEIVRRAGRDPTGMTFEELYEGTYLETANRTYREVMASGQAHFSHRIYPTGKDAGYLYYDRLILPYSSNGSEVDQFVLLIVVIEQDAPKQQAGSFSFFGRKRNA</sequence>
<reference evidence="1" key="1">
    <citation type="submission" date="2022-08" db="EMBL/GenBank/DDBJ databases">
        <title>Nisaea acidiphila sp. nov., isolated from a marine algal debris and emended description of the genus Nisaea Urios et al. 2008.</title>
        <authorList>
            <person name="Kwon K."/>
        </authorList>
    </citation>
    <scope>NUCLEOTIDE SEQUENCE</scope>
    <source>
        <strain evidence="1">MEBiC11861</strain>
    </source>
</reference>
<dbReference type="AlphaFoldDB" id="A0A9J7AX60"/>
<organism evidence="1 2">
    <name type="scientific">Nisaea acidiphila</name>
    <dbReference type="NCBI Taxonomy" id="1862145"/>
    <lineage>
        <taxon>Bacteria</taxon>
        <taxon>Pseudomonadati</taxon>
        <taxon>Pseudomonadota</taxon>
        <taxon>Alphaproteobacteria</taxon>
        <taxon>Rhodospirillales</taxon>
        <taxon>Thalassobaculaceae</taxon>
        <taxon>Nisaea</taxon>
    </lineage>
</organism>
<evidence type="ECO:0000313" key="2">
    <source>
        <dbReference type="Proteomes" id="UP001060336"/>
    </source>
</evidence>
<dbReference type="RefSeq" id="WP_257770821.1">
    <property type="nucleotide sequence ID" value="NZ_CP102480.1"/>
</dbReference>
<dbReference type="EMBL" id="CP102480">
    <property type="protein sequence ID" value="UUX51378.1"/>
    <property type="molecule type" value="Genomic_DNA"/>
</dbReference>
<protein>
    <submittedName>
        <fullName evidence="1">PAS domain-containing protein</fullName>
    </submittedName>
</protein>